<dbReference type="EMBL" id="JBEHCU010005704">
    <property type="protein sequence ID" value="KAL1398950.1"/>
    <property type="molecule type" value="Genomic_DNA"/>
</dbReference>
<dbReference type="SMART" id="SM00355">
    <property type="entry name" value="ZnF_C2H2"/>
    <property type="match status" value="8"/>
</dbReference>
<dbReference type="FunFam" id="3.30.160.60:FF:000478">
    <property type="entry name" value="Zinc finger protein 133"/>
    <property type="match status" value="1"/>
</dbReference>
<gene>
    <name evidence="10" type="ORF">pipiens_002296</name>
</gene>
<dbReference type="PANTHER" id="PTHR24379">
    <property type="entry name" value="KRAB AND ZINC FINGER DOMAIN-CONTAINING"/>
    <property type="match status" value="1"/>
</dbReference>
<dbReference type="Gene3D" id="3.40.1800.20">
    <property type="match status" value="1"/>
</dbReference>
<dbReference type="PANTHER" id="PTHR24379:SF121">
    <property type="entry name" value="C2H2-TYPE DOMAIN-CONTAINING PROTEIN"/>
    <property type="match status" value="1"/>
</dbReference>
<dbReference type="PROSITE" id="PS50157">
    <property type="entry name" value="ZINC_FINGER_C2H2_2"/>
    <property type="match status" value="7"/>
</dbReference>
<keyword evidence="3 5" id="KW-0863">Zinc-finger</keyword>
<comment type="caution">
    <text evidence="10">The sequence shown here is derived from an EMBL/GenBank/DDBJ whole genome shotgun (WGS) entry which is preliminary data.</text>
</comment>
<dbReference type="PROSITE" id="PS51915">
    <property type="entry name" value="ZAD"/>
    <property type="match status" value="1"/>
</dbReference>
<feature type="compositionally biased region" description="Acidic residues" evidence="7">
    <location>
        <begin position="184"/>
        <end position="197"/>
    </location>
</feature>
<evidence type="ECO:0000256" key="3">
    <source>
        <dbReference type="ARBA" id="ARBA00022771"/>
    </source>
</evidence>
<feature type="domain" description="C2H2-type" evidence="8">
    <location>
        <begin position="241"/>
        <end position="264"/>
    </location>
</feature>
<reference evidence="10 11" key="1">
    <citation type="submission" date="2024-05" db="EMBL/GenBank/DDBJ databases">
        <title>Culex pipiens pipiens assembly and annotation.</title>
        <authorList>
            <person name="Alout H."/>
            <person name="Durand T."/>
        </authorList>
    </citation>
    <scope>NUCLEOTIDE SEQUENCE [LARGE SCALE GENOMIC DNA]</scope>
    <source>
        <strain evidence="10">HA-2024</strain>
        <tissue evidence="10">Whole body</tissue>
    </source>
</reference>
<keyword evidence="1 6" id="KW-0479">Metal-binding</keyword>
<evidence type="ECO:0000256" key="4">
    <source>
        <dbReference type="ARBA" id="ARBA00022833"/>
    </source>
</evidence>
<sequence length="560" mass="65087">MELKPCPADTCRTCGQSAPEPRSIFGFFEGRIIATIITECTAVQIFEDDELPQQICDDCFKELNNFVKFVQKTREADRSLRELYKKPVVKVEDVEVTEDLKPGTFLKVEIEDYHEDAVFSDASSGLDYEDKSLDSPKPKRRGRKPKVKQQDSDEEPLAKRRGRKRKPKSESESESDSSSSSEYSNEEDSDSEEDDDDKPLRPKEKGKRGRKKMPRPPPPPDEMDEMEMEVFIVVPVTPDEFLCCKCFKLFTTLPELESHGKTHASCLKPDNGKKSNFCKICYRRYSTVRAVKSHRTNIQELDRVFECKICQFRCAQPMRRKTHAHNHKKVPIVPEELKKELGVLCCAKNCEKSFPTQEALLEHGQTDHKHNKIEANLGLCNIDRPFQCQVCFSCFYSESGLEKHGVRKYRPKRHQCAICGEKFAFPADLELHERIHRNERNFPCDICPKKFYTETQLKQHLRRHAKKWNFVCNLCGKAFKQKAALQAHMLAHEGKLPFVCEVCNKAFRVKTKMVYHMRTHTGERPYPCRHCDSAFADHTNRMRHELIHFKEKNRLPPPRE</sequence>
<keyword evidence="2" id="KW-0677">Repeat</keyword>
<dbReference type="SUPFAM" id="SSF57667">
    <property type="entry name" value="beta-beta-alpha zinc fingers"/>
    <property type="match status" value="3"/>
</dbReference>
<organism evidence="10 11">
    <name type="scientific">Culex pipiens pipiens</name>
    <name type="common">Northern house mosquito</name>
    <dbReference type="NCBI Taxonomy" id="38569"/>
    <lineage>
        <taxon>Eukaryota</taxon>
        <taxon>Metazoa</taxon>
        <taxon>Ecdysozoa</taxon>
        <taxon>Arthropoda</taxon>
        <taxon>Hexapoda</taxon>
        <taxon>Insecta</taxon>
        <taxon>Pterygota</taxon>
        <taxon>Neoptera</taxon>
        <taxon>Endopterygota</taxon>
        <taxon>Diptera</taxon>
        <taxon>Nematocera</taxon>
        <taxon>Culicoidea</taxon>
        <taxon>Culicidae</taxon>
        <taxon>Culicinae</taxon>
        <taxon>Culicini</taxon>
        <taxon>Culex</taxon>
        <taxon>Culex</taxon>
    </lineage>
</organism>
<feature type="domain" description="C2H2-type" evidence="8">
    <location>
        <begin position="498"/>
        <end position="525"/>
    </location>
</feature>
<evidence type="ECO:0000256" key="1">
    <source>
        <dbReference type="ARBA" id="ARBA00022723"/>
    </source>
</evidence>
<feature type="region of interest" description="Disordered" evidence="7">
    <location>
        <begin position="125"/>
        <end position="224"/>
    </location>
</feature>
<dbReference type="InterPro" id="IPR013087">
    <property type="entry name" value="Znf_C2H2_type"/>
</dbReference>
<dbReference type="FunFam" id="3.30.160.60:FF:000446">
    <property type="entry name" value="Zinc finger protein"/>
    <property type="match status" value="1"/>
</dbReference>
<feature type="compositionally biased region" description="Basic and acidic residues" evidence="7">
    <location>
        <begin position="128"/>
        <end position="137"/>
    </location>
</feature>
<protein>
    <submittedName>
        <fullName evidence="10">Uncharacterized protein</fullName>
    </submittedName>
</protein>
<dbReference type="GO" id="GO:0008270">
    <property type="term" value="F:zinc ion binding"/>
    <property type="evidence" value="ECO:0007669"/>
    <property type="project" value="UniProtKB-UniRule"/>
</dbReference>
<evidence type="ECO:0000313" key="11">
    <source>
        <dbReference type="Proteomes" id="UP001562425"/>
    </source>
</evidence>
<dbReference type="AlphaFoldDB" id="A0ABD1DGZ5"/>
<feature type="binding site" evidence="6">
    <location>
        <position position="56"/>
    </location>
    <ligand>
        <name>Zn(2+)</name>
        <dbReference type="ChEBI" id="CHEBI:29105"/>
    </ligand>
</feature>
<proteinExistence type="predicted"/>
<dbReference type="Pfam" id="PF07776">
    <property type="entry name" value="zf-AD"/>
    <property type="match status" value="1"/>
</dbReference>
<dbReference type="Gene3D" id="3.30.160.60">
    <property type="entry name" value="Classic Zinc Finger"/>
    <property type="match status" value="5"/>
</dbReference>
<feature type="domain" description="C2H2-type" evidence="8">
    <location>
        <begin position="526"/>
        <end position="553"/>
    </location>
</feature>
<feature type="compositionally biased region" description="Basic residues" evidence="7">
    <location>
        <begin position="204"/>
        <end position="214"/>
    </location>
</feature>
<dbReference type="InterPro" id="IPR012934">
    <property type="entry name" value="Znf_AD"/>
</dbReference>
<evidence type="ECO:0000256" key="2">
    <source>
        <dbReference type="ARBA" id="ARBA00022737"/>
    </source>
</evidence>
<feature type="compositionally biased region" description="Basic residues" evidence="7">
    <location>
        <begin position="138"/>
        <end position="147"/>
    </location>
</feature>
<evidence type="ECO:0000256" key="6">
    <source>
        <dbReference type="PROSITE-ProRule" id="PRU01263"/>
    </source>
</evidence>
<feature type="domain" description="C2H2-type" evidence="8">
    <location>
        <begin position="470"/>
        <end position="497"/>
    </location>
</feature>
<feature type="domain" description="C2H2-type" evidence="8">
    <location>
        <begin position="414"/>
        <end position="441"/>
    </location>
</feature>
<feature type="binding site" evidence="6">
    <location>
        <position position="59"/>
    </location>
    <ligand>
        <name>Zn(2+)</name>
        <dbReference type="ChEBI" id="CHEBI:29105"/>
    </ligand>
</feature>
<keyword evidence="11" id="KW-1185">Reference proteome</keyword>
<dbReference type="Pfam" id="PF00096">
    <property type="entry name" value="zf-C2H2"/>
    <property type="match status" value="4"/>
</dbReference>
<dbReference type="InterPro" id="IPR036236">
    <property type="entry name" value="Znf_C2H2_sf"/>
</dbReference>
<feature type="binding site" evidence="6">
    <location>
        <position position="11"/>
    </location>
    <ligand>
        <name>Zn(2+)</name>
        <dbReference type="ChEBI" id="CHEBI:29105"/>
    </ligand>
</feature>
<dbReference type="PROSITE" id="PS00028">
    <property type="entry name" value="ZINC_FINGER_C2H2_1"/>
    <property type="match status" value="7"/>
</dbReference>
<dbReference type="Proteomes" id="UP001562425">
    <property type="component" value="Unassembled WGS sequence"/>
</dbReference>
<evidence type="ECO:0000259" key="8">
    <source>
        <dbReference type="PROSITE" id="PS50157"/>
    </source>
</evidence>
<keyword evidence="4 6" id="KW-0862">Zinc</keyword>
<feature type="binding site" evidence="6">
    <location>
        <position position="14"/>
    </location>
    <ligand>
        <name>Zn(2+)</name>
        <dbReference type="ChEBI" id="CHEBI:29105"/>
    </ligand>
</feature>
<accession>A0ABD1DGZ5</accession>
<dbReference type="FunFam" id="3.30.160.60:FF:000100">
    <property type="entry name" value="Zinc finger 45-like"/>
    <property type="match status" value="1"/>
</dbReference>
<dbReference type="GO" id="GO:0005634">
    <property type="term" value="C:nucleus"/>
    <property type="evidence" value="ECO:0007669"/>
    <property type="project" value="UniProtKB-ARBA"/>
</dbReference>
<feature type="domain" description="ZAD" evidence="9">
    <location>
        <begin position="9"/>
        <end position="83"/>
    </location>
</feature>
<feature type="domain" description="C2H2-type" evidence="8">
    <location>
        <begin position="344"/>
        <end position="373"/>
    </location>
</feature>
<evidence type="ECO:0000259" key="9">
    <source>
        <dbReference type="PROSITE" id="PS51915"/>
    </source>
</evidence>
<dbReference type="SUPFAM" id="SSF57716">
    <property type="entry name" value="Glucocorticoid receptor-like (DNA-binding domain)"/>
    <property type="match status" value="1"/>
</dbReference>
<evidence type="ECO:0000256" key="7">
    <source>
        <dbReference type="SAM" id="MobiDB-lite"/>
    </source>
</evidence>
<evidence type="ECO:0000256" key="5">
    <source>
        <dbReference type="PROSITE-ProRule" id="PRU00042"/>
    </source>
</evidence>
<feature type="domain" description="C2H2-type" evidence="8">
    <location>
        <begin position="442"/>
        <end position="469"/>
    </location>
</feature>
<name>A0ABD1DGZ5_CULPP</name>
<dbReference type="SMART" id="SM00868">
    <property type="entry name" value="zf-AD"/>
    <property type="match status" value="1"/>
</dbReference>
<evidence type="ECO:0000313" key="10">
    <source>
        <dbReference type="EMBL" id="KAL1398950.1"/>
    </source>
</evidence>